<sequence length="330" mass="37646">MDSNNTGDPQLNENTLDPSVIAELPNGCQILSTKTHGLSFFAKTACINVKLSNGATQSFFVKILSHELGKNMVYAEFESMQEIHKTQPEFVPKPIAWGSYQNAPNTHFFMSEYRDMIKDKMPDPQPFAACLSKLHQNSTSPNGKFGFHTTTYSGNLPQMVEWEDSWEVFFSKSLRLALELELNTKGPNAEVDSFLPALFDKVIPRLLRPLERNGRYVKPSLVHGDLWYANSGVDIHTGQPLVFDACCFYAHHEYEFGQWMPACNRFGDDYLEAYRSYVPKSAPEEDYDGRLDLYKLRFNTHVSALFPQDRQLREQMVGDIRDLVNRYGSG</sequence>
<dbReference type="RefSeq" id="XP_040687597.1">
    <property type="nucleotide sequence ID" value="XM_040832033.1"/>
</dbReference>
<dbReference type="PANTHER" id="PTHR12149">
    <property type="entry name" value="FRUCTOSAMINE 3 KINASE-RELATED PROTEIN"/>
    <property type="match status" value="1"/>
</dbReference>
<accession>A0A1L9RG70</accession>
<dbReference type="SUPFAM" id="SSF56112">
    <property type="entry name" value="Protein kinase-like (PK-like)"/>
    <property type="match status" value="1"/>
</dbReference>
<evidence type="ECO:0000256" key="2">
    <source>
        <dbReference type="ARBA" id="ARBA00048655"/>
    </source>
</evidence>
<dbReference type="Gene3D" id="3.90.1200.10">
    <property type="match status" value="1"/>
</dbReference>
<dbReference type="Pfam" id="PF03881">
    <property type="entry name" value="Fructosamin_kin"/>
    <property type="match status" value="1"/>
</dbReference>
<dbReference type="InterPro" id="IPR011009">
    <property type="entry name" value="Kinase-like_dom_sf"/>
</dbReference>
<dbReference type="PANTHER" id="PTHR12149:SF8">
    <property type="entry name" value="PROTEIN-RIBULOSAMINE 3-KINASE"/>
    <property type="match status" value="1"/>
</dbReference>
<dbReference type="STRING" id="1073089.A0A1L9RG70"/>
<evidence type="ECO:0000313" key="3">
    <source>
        <dbReference type="EMBL" id="OJJ33921.1"/>
    </source>
</evidence>
<dbReference type="GO" id="GO:0102193">
    <property type="term" value="F:protein-ribulosamine 3-kinase activity"/>
    <property type="evidence" value="ECO:0007669"/>
    <property type="project" value="UniProtKB-EC"/>
</dbReference>
<dbReference type="EC" id="2.7.1.172" evidence="1"/>
<organism evidence="3 4">
    <name type="scientific">Aspergillus wentii DTO 134E9</name>
    <dbReference type="NCBI Taxonomy" id="1073089"/>
    <lineage>
        <taxon>Eukaryota</taxon>
        <taxon>Fungi</taxon>
        <taxon>Dikarya</taxon>
        <taxon>Ascomycota</taxon>
        <taxon>Pezizomycotina</taxon>
        <taxon>Eurotiomycetes</taxon>
        <taxon>Eurotiomycetidae</taxon>
        <taxon>Eurotiales</taxon>
        <taxon>Aspergillaceae</taxon>
        <taxon>Aspergillus</taxon>
        <taxon>Aspergillus subgen. Cremei</taxon>
    </lineage>
</organism>
<dbReference type="VEuPathDB" id="FungiDB:ASPWEDRAFT_184470"/>
<evidence type="ECO:0000256" key="1">
    <source>
        <dbReference type="ARBA" id="ARBA00011961"/>
    </source>
</evidence>
<reference evidence="4" key="1">
    <citation type="journal article" date="2017" name="Genome Biol.">
        <title>Comparative genomics reveals high biological diversity and specific adaptations in the industrially and medically important fungal genus Aspergillus.</title>
        <authorList>
            <person name="de Vries R.P."/>
            <person name="Riley R."/>
            <person name="Wiebenga A."/>
            <person name="Aguilar-Osorio G."/>
            <person name="Amillis S."/>
            <person name="Uchima C.A."/>
            <person name="Anderluh G."/>
            <person name="Asadollahi M."/>
            <person name="Askin M."/>
            <person name="Barry K."/>
            <person name="Battaglia E."/>
            <person name="Bayram O."/>
            <person name="Benocci T."/>
            <person name="Braus-Stromeyer S.A."/>
            <person name="Caldana C."/>
            <person name="Canovas D."/>
            <person name="Cerqueira G.C."/>
            <person name="Chen F."/>
            <person name="Chen W."/>
            <person name="Choi C."/>
            <person name="Clum A."/>
            <person name="Dos Santos R.A."/>
            <person name="Damasio A.R."/>
            <person name="Diallinas G."/>
            <person name="Emri T."/>
            <person name="Fekete E."/>
            <person name="Flipphi M."/>
            <person name="Freyberg S."/>
            <person name="Gallo A."/>
            <person name="Gournas C."/>
            <person name="Habgood R."/>
            <person name="Hainaut M."/>
            <person name="Harispe M.L."/>
            <person name="Henrissat B."/>
            <person name="Hilden K.S."/>
            <person name="Hope R."/>
            <person name="Hossain A."/>
            <person name="Karabika E."/>
            <person name="Karaffa L."/>
            <person name="Karanyi Z."/>
            <person name="Krasevec N."/>
            <person name="Kuo A."/>
            <person name="Kusch H."/>
            <person name="LaButti K."/>
            <person name="Lagendijk E.L."/>
            <person name="Lapidus A."/>
            <person name="Levasseur A."/>
            <person name="Lindquist E."/>
            <person name="Lipzen A."/>
            <person name="Logrieco A.F."/>
            <person name="MacCabe A."/>
            <person name="Maekelae M.R."/>
            <person name="Malavazi I."/>
            <person name="Melin P."/>
            <person name="Meyer V."/>
            <person name="Mielnichuk N."/>
            <person name="Miskei M."/>
            <person name="Molnar A.P."/>
            <person name="Mule G."/>
            <person name="Ngan C.Y."/>
            <person name="Orejas M."/>
            <person name="Orosz E."/>
            <person name="Ouedraogo J.P."/>
            <person name="Overkamp K.M."/>
            <person name="Park H.-S."/>
            <person name="Perrone G."/>
            <person name="Piumi F."/>
            <person name="Punt P.J."/>
            <person name="Ram A.F."/>
            <person name="Ramon A."/>
            <person name="Rauscher S."/>
            <person name="Record E."/>
            <person name="Riano-Pachon D.M."/>
            <person name="Robert V."/>
            <person name="Roehrig J."/>
            <person name="Ruller R."/>
            <person name="Salamov A."/>
            <person name="Salih N.S."/>
            <person name="Samson R.A."/>
            <person name="Sandor E."/>
            <person name="Sanguinetti M."/>
            <person name="Schuetze T."/>
            <person name="Sepcic K."/>
            <person name="Shelest E."/>
            <person name="Sherlock G."/>
            <person name="Sophianopoulou V."/>
            <person name="Squina F.M."/>
            <person name="Sun H."/>
            <person name="Susca A."/>
            <person name="Todd R.B."/>
            <person name="Tsang A."/>
            <person name="Unkles S.E."/>
            <person name="van de Wiele N."/>
            <person name="van Rossen-Uffink D."/>
            <person name="Oliveira J.V."/>
            <person name="Vesth T.C."/>
            <person name="Visser J."/>
            <person name="Yu J.-H."/>
            <person name="Zhou M."/>
            <person name="Andersen M.R."/>
            <person name="Archer D.B."/>
            <person name="Baker S.E."/>
            <person name="Benoit I."/>
            <person name="Brakhage A.A."/>
            <person name="Braus G.H."/>
            <person name="Fischer R."/>
            <person name="Frisvad J.C."/>
            <person name="Goldman G.H."/>
            <person name="Houbraken J."/>
            <person name="Oakley B."/>
            <person name="Pocsi I."/>
            <person name="Scazzocchio C."/>
            <person name="Seiboth B."/>
            <person name="vanKuyk P.A."/>
            <person name="Wortman J."/>
            <person name="Dyer P.S."/>
            <person name="Grigoriev I.V."/>
        </authorList>
    </citation>
    <scope>NUCLEOTIDE SEQUENCE [LARGE SCALE GENOMIC DNA]</scope>
    <source>
        <strain evidence="4">DTO 134E9</strain>
    </source>
</reference>
<dbReference type="InterPro" id="IPR016477">
    <property type="entry name" value="Fructo-/Ketosamine-3-kinase"/>
</dbReference>
<comment type="catalytic activity">
    <reaction evidence="2">
        <text>N(6)-D-ribulosyl-L-lysyl-[protein] + ATP = N(6)-(3-O-phospho-D-ribulosyl)-L-lysyl-[protein] + ADP + H(+)</text>
        <dbReference type="Rhea" id="RHEA:48432"/>
        <dbReference type="Rhea" id="RHEA-COMP:12103"/>
        <dbReference type="Rhea" id="RHEA-COMP:12104"/>
        <dbReference type="ChEBI" id="CHEBI:15378"/>
        <dbReference type="ChEBI" id="CHEBI:30616"/>
        <dbReference type="ChEBI" id="CHEBI:90418"/>
        <dbReference type="ChEBI" id="CHEBI:90420"/>
        <dbReference type="ChEBI" id="CHEBI:456216"/>
        <dbReference type="EC" id="2.7.1.172"/>
    </reaction>
    <physiologicalReaction direction="left-to-right" evidence="2">
        <dbReference type="Rhea" id="RHEA:48433"/>
    </physiologicalReaction>
</comment>
<keyword evidence="4" id="KW-1185">Reference proteome</keyword>
<dbReference type="EMBL" id="KV878213">
    <property type="protein sequence ID" value="OJJ33921.1"/>
    <property type="molecule type" value="Genomic_DNA"/>
</dbReference>
<dbReference type="OrthoDB" id="5772781at2759"/>
<dbReference type="AlphaFoldDB" id="A0A1L9RG70"/>
<proteinExistence type="predicted"/>
<gene>
    <name evidence="3" type="ORF">ASPWEDRAFT_184470</name>
</gene>
<dbReference type="GeneID" id="63747881"/>
<evidence type="ECO:0000313" key="4">
    <source>
        <dbReference type="Proteomes" id="UP000184383"/>
    </source>
</evidence>
<protein>
    <recommendedName>
        <fullName evidence="1">protein-ribulosamine 3-kinase</fullName>
        <ecNumber evidence="1">2.7.1.172</ecNumber>
    </recommendedName>
</protein>
<dbReference type="Proteomes" id="UP000184383">
    <property type="component" value="Unassembled WGS sequence"/>
</dbReference>
<name>A0A1L9RG70_ASPWE</name>